<evidence type="ECO:0000256" key="1">
    <source>
        <dbReference type="SAM" id="SignalP"/>
    </source>
</evidence>
<dbReference type="eggNOG" id="ENOG502S3GF">
    <property type="taxonomic scope" value="Eukaryota"/>
</dbReference>
<sequence length="209" mass="21808">MAKASNTSVVLLMLLIAAWRTTPVLSHAKPSKPAAEPELEYGPRAKATPSAAVTNKGGPVHPSNQAAADAAILLRAKEEMAKRMVKHIEIIINSVKLVVQLKAALLIKSAEFMSAMAGEVSMHLTKVAQAHAQVAAADCVAALKIQQDILRKASESCKAISHDVAMTHKARQEMLKGVAHDLVKAAGDIAASMRIMAEAAAGVAGGVTV</sequence>
<dbReference type="EnsemblPlants" id="KQL06031">
    <property type="protein sequence ID" value="KQL06031"/>
    <property type="gene ID" value="SETIT_005018mg"/>
</dbReference>
<reference evidence="2" key="2">
    <citation type="submission" date="2018-08" db="UniProtKB">
        <authorList>
            <consortium name="EnsemblPlants"/>
        </authorList>
    </citation>
    <scope>IDENTIFICATION</scope>
    <source>
        <strain evidence="2">Yugu1</strain>
    </source>
</reference>
<dbReference type="EMBL" id="AGNK02003219">
    <property type="status" value="NOT_ANNOTATED_CDS"/>
    <property type="molecule type" value="Genomic_DNA"/>
</dbReference>
<evidence type="ECO:0008006" key="4">
    <source>
        <dbReference type="Google" id="ProtNLM"/>
    </source>
</evidence>
<evidence type="ECO:0000313" key="2">
    <source>
        <dbReference type="EnsemblPlants" id="KQL06031"/>
    </source>
</evidence>
<dbReference type="Gramene" id="KQL06031">
    <property type="protein sequence ID" value="KQL06031"/>
    <property type="gene ID" value="SETIT_005018mg"/>
</dbReference>
<dbReference type="HOGENOM" id="CLU_1318396_0_0_1"/>
<organism evidence="2 3">
    <name type="scientific">Setaria italica</name>
    <name type="common">Foxtail millet</name>
    <name type="synonym">Panicum italicum</name>
    <dbReference type="NCBI Taxonomy" id="4555"/>
    <lineage>
        <taxon>Eukaryota</taxon>
        <taxon>Viridiplantae</taxon>
        <taxon>Streptophyta</taxon>
        <taxon>Embryophyta</taxon>
        <taxon>Tracheophyta</taxon>
        <taxon>Spermatophyta</taxon>
        <taxon>Magnoliopsida</taxon>
        <taxon>Liliopsida</taxon>
        <taxon>Poales</taxon>
        <taxon>Poaceae</taxon>
        <taxon>PACMAD clade</taxon>
        <taxon>Panicoideae</taxon>
        <taxon>Panicodae</taxon>
        <taxon>Paniceae</taxon>
        <taxon>Cenchrinae</taxon>
        <taxon>Setaria</taxon>
    </lineage>
</organism>
<dbReference type="AlphaFoldDB" id="K3XSW5"/>
<accession>K3XSW5</accession>
<feature type="chain" id="PRO_5010126031" description="Pectinesterase inhibitor domain-containing protein" evidence="1">
    <location>
        <begin position="27"/>
        <end position="209"/>
    </location>
</feature>
<evidence type="ECO:0000313" key="3">
    <source>
        <dbReference type="Proteomes" id="UP000004995"/>
    </source>
</evidence>
<proteinExistence type="predicted"/>
<dbReference type="Proteomes" id="UP000004995">
    <property type="component" value="Unassembled WGS sequence"/>
</dbReference>
<keyword evidence="3" id="KW-1185">Reference proteome</keyword>
<name>K3XSW5_SETIT</name>
<feature type="signal peptide" evidence="1">
    <location>
        <begin position="1"/>
        <end position="26"/>
    </location>
</feature>
<dbReference type="InParanoid" id="K3XSW5"/>
<keyword evidence="1" id="KW-0732">Signal</keyword>
<protein>
    <recommendedName>
        <fullName evidence="4">Pectinesterase inhibitor domain-containing protein</fullName>
    </recommendedName>
</protein>
<reference evidence="3" key="1">
    <citation type="journal article" date="2012" name="Nat. Biotechnol.">
        <title>Reference genome sequence of the model plant Setaria.</title>
        <authorList>
            <person name="Bennetzen J.L."/>
            <person name="Schmutz J."/>
            <person name="Wang H."/>
            <person name="Percifield R."/>
            <person name="Hawkins J."/>
            <person name="Pontaroli A.C."/>
            <person name="Estep M."/>
            <person name="Feng L."/>
            <person name="Vaughn J.N."/>
            <person name="Grimwood J."/>
            <person name="Jenkins J."/>
            <person name="Barry K."/>
            <person name="Lindquist E."/>
            <person name="Hellsten U."/>
            <person name="Deshpande S."/>
            <person name="Wang X."/>
            <person name="Wu X."/>
            <person name="Mitros T."/>
            <person name="Triplett J."/>
            <person name="Yang X."/>
            <person name="Ye C.Y."/>
            <person name="Mauro-Herrera M."/>
            <person name="Wang L."/>
            <person name="Li P."/>
            <person name="Sharma M."/>
            <person name="Sharma R."/>
            <person name="Ronald P.C."/>
            <person name="Panaud O."/>
            <person name="Kellogg E.A."/>
            <person name="Brutnell T.P."/>
            <person name="Doust A.N."/>
            <person name="Tuskan G.A."/>
            <person name="Rokhsar D."/>
            <person name="Devos K.M."/>
        </authorList>
    </citation>
    <scope>NUCLEOTIDE SEQUENCE [LARGE SCALE GENOMIC DNA]</scope>
    <source>
        <strain evidence="3">cv. Yugu1</strain>
    </source>
</reference>